<comment type="caution">
    <text evidence="1">The sequence shown here is derived from an EMBL/GenBank/DDBJ whole genome shotgun (WGS) entry which is preliminary data.</text>
</comment>
<sequence>MYTVLSGGGSSDDEGVKFGEWCVLDQKSFIVRIQQFIVPNTKMVKKLDVGIYISSIMALIVQQYESNGDEVKIGIWKEKVFKFGPDLFLNYIGLYKIVKKLVIQRLWPGEYTKLVVDHMITRKRCSGKSWMASLLRKILLLQGEFDPHSKNWSMVVSELGLSKRNKNTQKNQIYN</sequence>
<dbReference type="AlphaFoldDB" id="A0A8S1WGL3"/>
<protein>
    <submittedName>
        <fullName evidence="1">Uncharacterized protein</fullName>
    </submittedName>
</protein>
<dbReference type="EMBL" id="CAJJDP010000083">
    <property type="protein sequence ID" value="CAD8185096.1"/>
    <property type="molecule type" value="Genomic_DNA"/>
</dbReference>
<dbReference type="Proteomes" id="UP000683925">
    <property type="component" value="Unassembled WGS sequence"/>
</dbReference>
<gene>
    <name evidence="1" type="ORF">POCTA_138.1.T0840235</name>
</gene>
<proteinExistence type="predicted"/>
<reference evidence="1" key="1">
    <citation type="submission" date="2021-01" db="EMBL/GenBank/DDBJ databases">
        <authorList>
            <consortium name="Genoscope - CEA"/>
            <person name="William W."/>
        </authorList>
    </citation>
    <scope>NUCLEOTIDE SEQUENCE</scope>
</reference>
<organism evidence="1 2">
    <name type="scientific">Paramecium octaurelia</name>
    <dbReference type="NCBI Taxonomy" id="43137"/>
    <lineage>
        <taxon>Eukaryota</taxon>
        <taxon>Sar</taxon>
        <taxon>Alveolata</taxon>
        <taxon>Ciliophora</taxon>
        <taxon>Intramacronucleata</taxon>
        <taxon>Oligohymenophorea</taxon>
        <taxon>Peniculida</taxon>
        <taxon>Parameciidae</taxon>
        <taxon>Paramecium</taxon>
    </lineage>
</organism>
<keyword evidence="2" id="KW-1185">Reference proteome</keyword>
<accession>A0A8S1WGL3</accession>
<evidence type="ECO:0000313" key="2">
    <source>
        <dbReference type="Proteomes" id="UP000683925"/>
    </source>
</evidence>
<name>A0A8S1WGL3_PAROT</name>
<evidence type="ECO:0000313" key="1">
    <source>
        <dbReference type="EMBL" id="CAD8185096.1"/>
    </source>
</evidence>